<protein>
    <submittedName>
        <fullName evidence="3">Uncharacterized protein</fullName>
    </submittedName>
</protein>
<comment type="caution">
    <text evidence="3">The sequence shown here is derived from an EMBL/GenBank/DDBJ whole genome shotgun (WGS) entry which is preliminary data.</text>
</comment>
<feature type="compositionally biased region" description="Basic residues" evidence="2">
    <location>
        <begin position="48"/>
        <end position="57"/>
    </location>
</feature>
<feature type="region of interest" description="Disordered" evidence="2">
    <location>
        <begin position="1"/>
        <end position="83"/>
    </location>
</feature>
<gene>
    <name evidence="3" type="ORF">Poli38472_010325</name>
</gene>
<proteinExistence type="predicted"/>
<evidence type="ECO:0000313" key="4">
    <source>
        <dbReference type="Proteomes" id="UP000794436"/>
    </source>
</evidence>
<dbReference type="AlphaFoldDB" id="A0A8K1C2V5"/>
<dbReference type="OrthoDB" id="67951at2759"/>
<feature type="coiled-coil region" evidence="1">
    <location>
        <begin position="152"/>
        <end position="211"/>
    </location>
</feature>
<feature type="compositionally biased region" description="Basic and acidic residues" evidence="2">
    <location>
        <begin position="74"/>
        <end position="83"/>
    </location>
</feature>
<organism evidence="3 4">
    <name type="scientific">Pythium oligandrum</name>
    <name type="common">Mycoparasitic fungus</name>
    <dbReference type="NCBI Taxonomy" id="41045"/>
    <lineage>
        <taxon>Eukaryota</taxon>
        <taxon>Sar</taxon>
        <taxon>Stramenopiles</taxon>
        <taxon>Oomycota</taxon>
        <taxon>Peronosporomycetes</taxon>
        <taxon>Pythiales</taxon>
        <taxon>Pythiaceae</taxon>
        <taxon>Pythium</taxon>
    </lineage>
</organism>
<keyword evidence="1" id="KW-0175">Coiled coil</keyword>
<feature type="compositionally biased region" description="Basic and acidic residues" evidence="2">
    <location>
        <begin position="35"/>
        <end position="47"/>
    </location>
</feature>
<feature type="region of interest" description="Disordered" evidence="2">
    <location>
        <begin position="226"/>
        <end position="262"/>
    </location>
</feature>
<sequence>MLLASALVATADRPRDMEEGARKEGGNQPALDLHALLEEIDRMDNKPRRQSSARRRLSSRDPEYLEDDEEDEPQREKSTRVELRHAEERVRQLEAQLLDAEETICHLKAEKLEAWRQVERLSQALERHDGALSDDTQADMTRGHGEGALQSLRDANDVVVRYRNQIYELESRLSDAQQYHTLEQEERMAVIREQEREILVLKERLDDVHEHAEEWQTRYEELLAATRQQRKPSPPPRTNSSTALLEEFDDTPTSSSSWRTPRSSGGIEFAWQEDLIRHPTPHFDLDSPEVQYLLQSWTQNIKKLQYIRTWLTHVVVETADLPDDFPMGIELPRLLPEIRDGFLTLVVPLLRKQTRREIQVHTRQYNDDYHTDVRIRVVPRLP</sequence>
<accession>A0A8K1C2V5</accession>
<dbReference type="EMBL" id="SPLM01000147">
    <property type="protein sequence ID" value="TMW55443.1"/>
    <property type="molecule type" value="Genomic_DNA"/>
</dbReference>
<evidence type="ECO:0000313" key="3">
    <source>
        <dbReference type="EMBL" id="TMW55443.1"/>
    </source>
</evidence>
<feature type="compositionally biased region" description="Basic and acidic residues" evidence="2">
    <location>
        <begin position="12"/>
        <end position="25"/>
    </location>
</feature>
<evidence type="ECO:0000256" key="2">
    <source>
        <dbReference type="SAM" id="MobiDB-lite"/>
    </source>
</evidence>
<dbReference type="Proteomes" id="UP000794436">
    <property type="component" value="Unassembled WGS sequence"/>
</dbReference>
<name>A0A8K1C2V5_PYTOL</name>
<reference evidence="3" key="1">
    <citation type="submission" date="2019-03" db="EMBL/GenBank/DDBJ databases">
        <title>Long read genome sequence of the mycoparasitic Pythium oligandrum ATCC 38472 isolated from sugarbeet rhizosphere.</title>
        <authorList>
            <person name="Gaulin E."/>
        </authorList>
    </citation>
    <scope>NUCLEOTIDE SEQUENCE</scope>
    <source>
        <strain evidence="3">ATCC 38472_TT</strain>
    </source>
</reference>
<feature type="compositionally biased region" description="Acidic residues" evidence="2">
    <location>
        <begin position="64"/>
        <end position="73"/>
    </location>
</feature>
<evidence type="ECO:0000256" key="1">
    <source>
        <dbReference type="SAM" id="Coils"/>
    </source>
</evidence>
<keyword evidence="4" id="KW-1185">Reference proteome</keyword>
<feature type="compositionally biased region" description="Low complexity" evidence="2">
    <location>
        <begin position="251"/>
        <end position="262"/>
    </location>
</feature>